<dbReference type="GO" id="GO:0004176">
    <property type="term" value="F:ATP-dependent peptidase activity"/>
    <property type="evidence" value="ECO:0007669"/>
    <property type="project" value="InterPro"/>
</dbReference>
<dbReference type="Pfam" id="PF00004">
    <property type="entry name" value="AAA"/>
    <property type="match status" value="1"/>
</dbReference>
<dbReference type="InterPro" id="IPR037219">
    <property type="entry name" value="Peptidase_M41-like"/>
</dbReference>
<proteinExistence type="predicted"/>
<accession>A0A1Y0EEA8</accession>
<dbReference type="InterPro" id="IPR000642">
    <property type="entry name" value="Peptidase_M41"/>
</dbReference>
<dbReference type="PANTHER" id="PTHR23076">
    <property type="entry name" value="METALLOPROTEASE M41 FTSH"/>
    <property type="match status" value="1"/>
</dbReference>
<feature type="domain" description="AAA+ ATPase" evidence="1">
    <location>
        <begin position="351"/>
        <end position="490"/>
    </location>
</feature>
<dbReference type="SMART" id="SM00382">
    <property type="entry name" value="AAA"/>
    <property type="match status" value="1"/>
</dbReference>
<keyword evidence="3" id="KW-1185">Reference proteome</keyword>
<reference evidence="2 3" key="1">
    <citation type="submission" date="2017-05" db="EMBL/GenBank/DDBJ databases">
        <title>Genome Sequence of Loktanella vestfoldensis Strain SMR4r Isolated from a Culture of the Diatom Skeletonema marinoi.</title>
        <authorList>
            <person name="Topel M."/>
            <person name="Pinder M.I.M."/>
            <person name="Johansson O.N."/>
            <person name="Kourtchenko O."/>
            <person name="Godhe A."/>
            <person name="Clarke A.K."/>
        </authorList>
    </citation>
    <scope>NUCLEOTIDE SEQUENCE [LARGE SCALE GENOMIC DNA]</scope>
    <source>
        <strain evidence="2 3">SMR4r</strain>
    </source>
</reference>
<evidence type="ECO:0000313" key="2">
    <source>
        <dbReference type="EMBL" id="ARU01820.1"/>
    </source>
</evidence>
<dbReference type="RefSeq" id="WP_162290730.1">
    <property type="nucleotide sequence ID" value="NZ_CP021431.1"/>
</dbReference>
<gene>
    <name evidence="2" type="primary">ftsH1</name>
    <name evidence="2" type="ORF">LOKVESSMR4R_02518</name>
</gene>
<dbReference type="AlphaFoldDB" id="A0A1Y0EEA8"/>
<dbReference type="PANTHER" id="PTHR23076:SF97">
    <property type="entry name" value="ATP-DEPENDENT ZINC METALLOPROTEASE YME1L1"/>
    <property type="match status" value="1"/>
</dbReference>
<dbReference type="Pfam" id="PF01434">
    <property type="entry name" value="Peptidase_M41"/>
    <property type="match status" value="1"/>
</dbReference>
<dbReference type="CDD" id="cd19481">
    <property type="entry name" value="RecA-like_protease"/>
    <property type="match status" value="1"/>
</dbReference>
<dbReference type="EMBL" id="CP021431">
    <property type="protein sequence ID" value="ARU01820.1"/>
    <property type="molecule type" value="Genomic_DNA"/>
</dbReference>
<keyword evidence="2" id="KW-0482">Metalloprotease</keyword>
<organism evidence="2 3">
    <name type="scientific">Yoonia vestfoldensis</name>
    <dbReference type="NCBI Taxonomy" id="245188"/>
    <lineage>
        <taxon>Bacteria</taxon>
        <taxon>Pseudomonadati</taxon>
        <taxon>Pseudomonadota</taxon>
        <taxon>Alphaproteobacteria</taxon>
        <taxon>Rhodobacterales</taxon>
        <taxon>Paracoccaceae</taxon>
        <taxon>Yoonia</taxon>
    </lineage>
</organism>
<dbReference type="GO" id="GO:0030163">
    <property type="term" value="P:protein catabolic process"/>
    <property type="evidence" value="ECO:0007669"/>
    <property type="project" value="TreeGrafter"/>
</dbReference>
<dbReference type="GO" id="GO:0004222">
    <property type="term" value="F:metalloendopeptidase activity"/>
    <property type="evidence" value="ECO:0007669"/>
    <property type="project" value="InterPro"/>
</dbReference>
<evidence type="ECO:0000259" key="1">
    <source>
        <dbReference type="SMART" id="SM00382"/>
    </source>
</evidence>
<sequence>MMTTPLPTPNDQTSIHSTSTNTPDWQLFFEDCIALFSTAYPPSWAFNQTSVPMHGITEEDLPLQEVTETNEHSQMQHEDLSGSFDDLCATIEREIDGIDSDFDDTLHWTPLPAKAWQPKPVALLALLRLTRTFGTPDALGDALFTPGSLTLLSTGSSALEKVILKLIQYIIASDLISRPKVVDPLLLLGDEGVNSRARTPNTVLADLSEDLRHAIETRAPVTLITSIVGAAPPAIRDLQPDVISLAPLDRTMLHLLLAHAYPDMALPGDLLENLPEDSIVSRLSPDQLTLCLRAPEPRAAATNITQELTPSAKSGFRLDAFPLPQQLRAPLNQLISDLRGWQSGAIAWQDVSRGLLFAGPPGTGKTELARLIANEAGISVIAGSVASWQSSGGKSGDLVRAMKQDFARAAEMAPCLIFIDELDACGDRARNDHNASWVEFVVSALLECLDGFASTEGVIAIGATNYIDRIDAAIRRPGRFDHIIQISHPTPDLLPQAIRWHLQQDLPDIDLNGIAAQTVGMSGAEIGSMVRRARANARTAGRDLQLHDLRTALAQTRPALPKSLRWQIAVHECGHAITGTATGHTQPQMLALQNGGGITQQAFCQSGLHRQDLEAHLVVTLAGRAAEVLLVGQPSAGAGGATESDLSLATQTAIAMERSWGLGETRAWWGPPESVIRCLRDDGRLQAKIEAHLHRAEKRACQILQQNRVLLEEMATQLMETGLLTGAALTGFTDRVQVEAPTQSNPTPQKTQA</sequence>
<dbReference type="GO" id="GO:0016887">
    <property type="term" value="F:ATP hydrolysis activity"/>
    <property type="evidence" value="ECO:0007669"/>
    <property type="project" value="InterPro"/>
</dbReference>
<keyword evidence="2" id="KW-0378">Hydrolase</keyword>
<dbReference type="Gene3D" id="1.10.8.60">
    <property type="match status" value="1"/>
</dbReference>
<evidence type="ECO:0000313" key="3">
    <source>
        <dbReference type="Proteomes" id="UP000195273"/>
    </source>
</evidence>
<dbReference type="InterPro" id="IPR027417">
    <property type="entry name" value="P-loop_NTPase"/>
</dbReference>
<dbReference type="SUPFAM" id="SSF52540">
    <property type="entry name" value="P-loop containing nucleoside triphosphate hydrolases"/>
    <property type="match status" value="1"/>
</dbReference>
<dbReference type="Gene3D" id="3.40.50.300">
    <property type="entry name" value="P-loop containing nucleotide triphosphate hydrolases"/>
    <property type="match status" value="1"/>
</dbReference>
<dbReference type="Proteomes" id="UP000195273">
    <property type="component" value="Chromosome"/>
</dbReference>
<dbReference type="EC" id="3.4.24.-" evidence="2"/>
<dbReference type="GO" id="GO:0006508">
    <property type="term" value="P:proteolysis"/>
    <property type="evidence" value="ECO:0007669"/>
    <property type="project" value="UniProtKB-KW"/>
</dbReference>
<dbReference type="KEGG" id="lvs:LOKVESSMR4R_02518"/>
<name>A0A1Y0EEA8_9RHOB</name>
<dbReference type="GO" id="GO:0005886">
    <property type="term" value="C:plasma membrane"/>
    <property type="evidence" value="ECO:0007669"/>
    <property type="project" value="TreeGrafter"/>
</dbReference>
<dbReference type="GO" id="GO:0005524">
    <property type="term" value="F:ATP binding"/>
    <property type="evidence" value="ECO:0007669"/>
    <property type="project" value="InterPro"/>
</dbReference>
<dbReference type="InterPro" id="IPR003593">
    <property type="entry name" value="AAA+_ATPase"/>
</dbReference>
<protein>
    <submittedName>
        <fullName evidence="2">ATP-dependent zinc metalloprotease FtsH 1</fullName>
        <ecNumber evidence="2">3.4.24.-</ecNumber>
    </submittedName>
</protein>
<dbReference type="SUPFAM" id="SSF140990">
    <property type="entry name" value="FtsH protease domain-like"/>
    <property type="match status" value="1"/>
</dbReference>
<keyword evidence="2" id="KW-0645">Protease</keyword>
<dbReference type="InterPro" id="IPR003959">
    <property type="entry name" value="ATPase_AAA_core"/>
</dbReference>
<dbReference type="Gene3D" id="1.20.58.760">
    <property type="entry name" value="Peptidase M41"/>
    <property type="match status" value="1"/>
</dbReference>